<dbReference type="EMBL" id="JBHTLT010000027">
    <property type="protein sequence ID" value="MFD1204610.1"/>
    <property type="molecule type" value="Genomic_DNA"/>
</dbReference>
<evidence type="ECO:0008006" key="4">
    <source>
        <dbReference type="Google" id="ProtNLM"/>
    </source>
</evidence>
<dbReference type="RefSeq" id="WP_381480016.1">
    <property type="nucleotide sequence ID" value="NZ_JBHTLT010000027.1"/>
</dbReference>
<gene>
    <name evidence="2" type="ORF">ACFQ38_05725</name>
</gene>
<feature type="coiled-coil region" evidence="1">
    <location>
        <begin position="18"/>
        <end position="45"/>
    </location>
</feature>
<keyword evidence="1" id="KW-0175">Coiled coil</keyword>
<sequence>MRVFLIGVACLLGILVGCSDQTEDIHELKKQIDQITIERDSLLKTIEEERASHEIATNQQISDDNSMITAKDIEQYPQTLYKKITLDIDGDGEEEEIELYVNAGKMDNGQFAWDDGQNWLLVVKDGEETYPLFDDYVQLGSIDFGTTTFDGKPGIVMLKTQHADKIVQQFTYDKNEKGYRKETVYKKENVNDHFNQTTSYAFFEEAYELMATAFTKKSLFILDADEPALQDPQERMAIIEPILSDVRHAQGLLEIVAELNQEMNVSLEGVIALLNEMANNPPTVEQMNQLKSIHNTFKAIETDDLIMKEENEIDPEIAEKLQELGFIVNEKRSGK</sequence>
<proteinExistence type="predicted"/>
<evidence type="ECO:0000313" key="3">
    <source>
        <dbReference type="Proteomes" id="UP001597231"/>
    </source>
</evidence>
<organism evidence="2 3">
    <name type="scientific">Sporosarcina contaminans</name>
    <dbReference type="NCBI Taxonomy" id="633403"/>
    <lineage>
        <taxon>Bacteria</taxon>
        <taxon>Bacillati</taxon>
        <taxon>Bacillota</taxon>
        <taxon>Bacilli</taxon>
        <taxon>Bacillales</taxon>
        <taxon>Caryophanaceae</taxon>
        <taxon>Sporosarcina</taxon>
    </lineage>
</organism>
<name>A0ABW3TW26_9BACL</name>
<dbReference type="Proteomes" id="UP001597231">
    <property type="component" value="Unassembled WGS sequence"/>
</dbReference>
<keyword evidence="3" id="KW-1185">Reference proteome</keyword>
<protein>
    <recommendedName>
        <fullName evidence="4">Lipoprotein</fullName>
    </recommendedName>
</protein>
<reference evidence="3" key="1">
    <citation type="journal article" date="2019" name="Int. J. Syst. Evol. Microbiol.">
        <title>The Global Catalogue of Microorganisms (GCM) 10K type strain sequencing project: providing services to taxonomists for standard genome sequencing and annotation.</title>
        <authorList>
            <consortium name="The Broad Institute Genomics Platform"/>
            <consortium name="The Broad Institute Genome Sequencing Center for Infectious Disease"/>
            <person name="Wu L."/>
            <person name="Ma J."/>
        </authorList>
    </citation>
    <scope>NUCLEOTIDE SEQUENCE [LARGE SCALE GENOMIC DNA]</scope>
    <source>
        <strain evidence="3">CCUG 53915</strain>
    </source>
</reference>
<accession>A0ABW3TW26</accession>
<evidence type="ECO:0000313" key="2">
    <source>
        <dbReference type="EMBL" id="MFD1204610.1"/>
    </source>
</evidence>
<comment type="caution">
    <text evidence="2">The sequence shown here is derived from an EMBL/GenBank/DDBJ whole genome shotgun (WGS) entry which is preliminary data.</text>
</comment>
<evidence type="ECO:0000256" key="1">
    <source>
        <dbReference type="SAM" id="Coils"/>
    </source>
</evidence>
<dbReference type="PROSITE" id="PS51257">
    <property type="entry name" value="PROKAR_LIPOPROTEIN"/>
    <property type="match status" value="1"/>
</dbReference>